<dbReference type="PROSITE" id="PS51208">
    <property type="entry name" value="AUTOTRANSPORTER"/>
    <property type="match status" value="1"/>
</dbReference>
<dbReference type="SUPFAM" id="SSF81296">
    <property type="entry name" value="E set domains"/>
    <property type="match status" value="1"/>
</dbReference>
<dbReference type="InterPro" id="IPR014756">
    <property type="entry name" value="Ig_E-set"/>
</dbReference>
<dbReference type="Gene3D" id="2.60.40.3440">
    <property type="match status" value="3"/>
</dbReference>
<proteinExistence type="predicted"/>
<dbReference type="Pfam" id="PF03797">
    <property type="entry name" value="Autotransporter"/>
    <property type="match status" value="1"/>
</dbReference>
<dbReference type="SUPFAM" id="SSF49265">
    <property type="entry name" value="Fibronectin type III"/>
    <property type="match status" value="2"/>
</dbReference>
<feature type="domain" description="Fibronectin type-III" evidence="2">
    <location>
        <begin position="405"/>
        <end position="497"/>
    </location>
</feature>
<dbReference type="CDD" id="cd00063">
    <property type="entry name" value="FN3"/>
    <property type="match status" value="2"/>
</dbReference>
<dbReference type="Gene3D" id="2.60.40.10">
    <property type="entry name" value="Immunoglobulins"/>
    <property type="match status" value="3"/>
</dbReference>
<dbReference type="InterPro" id="IPR005546">
    <property type="entry name" value="Autotransporte_beta"/>
</dbReference>
<evidence type="ECO:0000313" key="5">
    <source>
        <dbReference type="Proteomes" id="UP000490980"/>
    </source>
</evidence>
<evidence type="ECO:0000259" key="3">
    <source>
        <dbReference type="PROSITE" id="PS51208"/>
    </source>
</evidence>
<name>A0A7X5U948_9GAMM</name>
<gene>
    <name evidence="4" type="ORF">HBF25_06695</name>
</gene>
<dbReference type="SMART" id="SM00060">
    <property type="entry name" value="FN3"/>
    <property type="match status" value="2"/>
</dbReference>
<dbReference type="RefSeq" id="WP_166947167.1">
    <property type="nucleotide sequence ID" value="NZ_JAARLZ010000003.1"/>
</dbReference>
<accession>A0A7X5U948</accession>
<dbReference type="PANTHER" id="PTHR34720">
    <property type="entry name" value="MICROCYSTIN DEPENDENT PROTEIN"/>
    <property type="match status" value="1"/>
</dbReference>
<dbReference type="SUPFAM" id="SSF103515">
    <property type="entry name" value="Autotransporter"/>
    <property type="match status" value="1"/>
</dbReference>
<keyword evidence="5" id="KW-1185">Reference proteome</keyword>
<dbReference type="Pfam" id="PF17963">
    <property type="entry name" value="Big_9"/>
    <property type="match status" value="3"/>
</dbReference>
<feature type="chain" id="PRO_5031457186" evidence="1">
    <location>
        <begin position="34"/>
        <end position="1129"/>
    </location>
</feature>
<evidence type="ECO:0000259" key="2">
    <source>
        <dbReference type="PROSITE" id="PS50853"/>
    </source>
</evidence>
<feature type="signal peptide" evidence="1">
    <location>
        <begin position="1"/>
        <end position="33"/>
    </location>
</feature>
<reference evidence="4 5" key="1">
    <citation type="submission" date="2020-03" db="EMBL/GenBank/DDBJ databases">
        <authorList>
            <person name="Lai Q."/>
        </authorList>
    </citation>
    <scope>NUCLEOTIDE SEQUENCE [LARGE SCALE GENOMIC DNA]</scope>
    <source>
        <strain evidence="4 5">CCUG 25036</strain>
    </source>
</reference>
<feature type="domain" description="Autotransporter" evidence="3">
    <location>
        <begin position="849"/>
        <end position="1129"/>
    </location>
</feature>
<dbReference type="AlphaFoldDB" id="A0A7X5U948"/>
<dbReference type="InterPro" id="IPR036116">
    <property type="entry name" value="FN3_sf"/>
</dbReference>
<dbReference type="EMBL" id="JAARLZ010000003">
    <property type="protein sequence ID" value="NII06072.1"/>
    <property type="molecule type" value="Genomic_DNA"/>
</dbReference>
<feature type="domain" description="Fibronectin type-III" evidence="2">
    <location>
        <begin position="223"/>
        <end position="312"/>
    </location>
</feature>
<sequence length="1129" mass="113592">MHRIISPRAMAARLRTWATAGLLALLGAVAPQAGYASTGCRLIDGKSGQLGPGQTVTLNPSQGINFNAGDLVALTSSSPNARGDLIRLDVAVISVTNFLDTMQTTQSVAMPRSVLGGPATLFVTTTQATPGLVANYAISCRSVGPTVTQIAPSSGRPGATISVVGTGFLGTSAVTFGGQPAAFTVAGDTLINATIPAGTGTVGVTVTTDAGSATGGPFTYVSAPDAPVIGAVSPGNGQATVAFSPPVNTGGLPVTNYVVTSHPGNATASGAASPLTVSGLTNGTSYTFSVTATNAAGTSVSSAASSAVVPMALPTALDRNLSTDYGKAISVDLGVATNGAGITDVTIDTPPAHGKTTVSGTVVTYTPADGFQGDTDSFTYITTNAVGRSSPGRVSVAVGRVPVRVPDAPFIGAVSAGSGQATVSFSAPADDGGSPVTNYVVISQPGGVTAAGSGSPLTVTGLANGTSYTFTVTATNAAGTSVPSAASRPVVPMALPTALDQTLATDYGKAISVDLGTATNGTGIAQVSIDMPPAHGTATVSGTVVTYVPAEGFQGATDSFTYITSNAMGHSSPGRVLITVNALAVPTPQPLAVVTTVGVPVTILPAPGTPGPQAWDRLDIGNSPAHGHVVASGRTLVYTPANGFIGTDTFAYRSGTAFAMSAPATVTVTVTREGGTGVLNRTVTALPGATVTVDLSSIQPGIASASLSGISPGQAAEVSLSPQGVLSFTSQPSFHGLAQVSATLTTNGGAILPVSVLVLVSSQPDPSKNADALGIVAAQVEQARRFAQGQLDNIQGRLESLHDRLHDAPVVSNRLALNVNGRAVPMSARPGIGAAGTETDTAQASPVVAADHGIRTWLGGQASFGSFDARRGGSGFDSDTVSISTGADVRVGEHGLLGMAFGYSHDNSDIGREGAHSTAQGYSAAIYGSVQPGEGMYIDLVIGGGGLRFDSRRMDADSGRQLAGRRTGQQWFGSVTTGLAYRTGAWSWSPYARASWSLSSLNGFAENGPVTSALSYGRQLVRSSIGAVGLRVSGESEQAWGTLAPRARIEVGHDFQGESRMLLTYAQIPSAGEWSVMSSPYSANGTRVQVGLGLDLGFSGGWSLGSEYSYLVQPHMRDQSIRLTVNKSL</sequence>
<dbReference type="InterPro" id="IPR013783">
    <property type="entry name" value="Ig-like_fold"/>
</dbReference>
<comment type="caution">
    <text evidence="4">The sequence shown here is derived from an EMBL/GenBank/DDBJ whole genome shotgun (WGS) entry which is preliminary data.</text>
</comment>
<evidence type="ECO:0000313" key="4">
    <source>
        <dbReference type="EMBL" id="NII06072.1"/>
    </source>
</evidence>
<dbReference type="SMART" id="SM00869">
    <property type="entry name" value="Autotransporter"/>
    <property type="match status" value="1"/>
</dbReference>
<dbReference type="PROSITE" id="PS50853">
    <property type="entry name" value="FN3"/>
    <property type="match status" value="2"/>
</dbReference>
<dbReference type="Proteomes" id="UP000490980">
    <property type="component" value="Unassembled WGS sequence"/>
</dbReference>
<dbReference type="PANTHER" id="PTHR34720:SF9">
    <property type="entry name" value="BLR4714 PROTEIN"/>
    <property type="match status" value="1"/>
</dbReference>
<organism evidence="4 5">
    <name type="scientific">Luteibacter anthropi</name>
    <dbReference type="NCBI Taxonomy" id="564369"/>
    <lineage>
        <taxon>Bacteria</taxon>
        <taxon>Pseudomonadati</taxon>
        <taxon>Pseudomonadota</taxon>
        <taxon>Gammaproteobacteria</taxon>
        <taxon>Lysobacterales</taxon>
        <taxon>Rhodanobacteraceae</taxon>
        <taxon>Luteibacter</taxon>
    </lineage>
</organism>
<evidence type="ECO:0000256" key="1">
    <source>
        <dbReference type="SAM" id="SignalP"/>
    </source>
</evidence>
<dbReference type="Gene3D" id="2.40.128.130">
    <property type="entry name" value="Autotransporter beta-domain"/>
    <property type="match status" value="1"/>
</dbReference>
<dbReference type="InterPro" id="IPR003961">
    <property type="entry name" value="FN3_dom"/>
</dbReference>
<dbReference type="Pfam" id="PF00041">
    <property type="entry name" value="fn3"/>
    <property type="match status" value="2"/>
</dbReference>
<protein>
    <submittedName>
        <fullName evidence="4">Autotransporter domain-containing protein</fullName>
    </submittedName>
</protein>
<dbReference type="InterPro" id="IPR036709">
    <property type="entry name" value="Autotransporte_beta_dom_sf"/>
</dbReference>
<keyword evidence="1" id="KW-0732">Signal</keyword>